<feature type="transmembrane region" description="Helical" evidence="2">
    <location>
        <begin position="311"/>
        <end position="329"/>
    </location>
</feature>
<keyword evidence="2" id="KW-0472">Membrane</keyword>
<keyword evidence="2" id="KW-0812">Transmembrane</keyword>
<gene>
    <name evidence="3" type="ORF">FVE85_5311</name>
</gene>
<feature type="compositionally biased region" description="Polar residues" evidence="1">
    <location>
        <begin position="12"/>
        <end position="24"/>
    </location>
</feature>
<accession>A0A5J4Z285</accession>
<evidence type="ECO:0000256" key="1">
    <source>
        <dbReference type="SAM" id="MobiDB-lite"/>
    </source>
</evidence>
<proteinExistence type="predicted"/>
<name>A0A5J4Z285_PORPP</name>
<keyword evidence="2" id="KW-1133">Transmembrane helix</keyword>
<comment type="caution">
    <text evidence="3">The sequence shown here is derived from an EMBL/GenBank/DDBJ whole genome shotgun (WGS) entry which is preliminary data.</text>
</comment>
<protein>
    <submittedName>
        <fullName evidence="3">Uncharacterized protein</fullName>
    </submittedName>
</protein>
<feature type="transmembrane region" description="Helical" evidence="2">
    <location>
        <begin position="335"/>
        <end position="353"/>
    </location>
</feature>
<feature type="region of interest" description="Disordered" evidence="1">
    <location>
        <begin position="94"/>
        <end position="115"/>
    </location>
</feature>
<sequence>MASFPAERHLPNSKNASRHGSITSADGGITPGSLAATENSGSALLLEKTASIHRSVHNVLSSAQSLVSKPPLPSRHASVHGSGSALTALFEDDVRKSKPPSSHRRAASTTGTGTSAVRHKSLFDDDKIFVESRAQSISESTWLLADEFDKNDGKKVVVAHSTDALATITQRLSGATVKSDLKDQDQDIKTLRLLQTKVQARAGVEDVCDDVEMPDTGWKEYFFRLDTGLVDMSDYQAMIFDQAHKLIRGLLVLFVILLLVDMLMFAWLLYKNVVFKHNRYAREVLSVINIAIDFFGLVSVRRLGMRSVRPLEFFLVLSIFSIMCTSLMYGEALFVIRFLYVVVTFQLLGYSALNSYGRFQLNVAHDDQRSRMTSYVILLTPRGEHAAACPLC</sequence>
<evidence type="ECO:0000313" key="4">
    <source>
        <dbReference type="Proteomes" id="UP000324585"/>
    </source>
</evidence>
<dbReference type="AlphaFoldDB" id="A0A5J4Z285"/>
<dbReference type="EMBL" id="VRMN01000001">
    <property type="protein sequence ID" value="KAA8497726.1"/>
    <property type="molecule type" value="Genomic_DNA"/>
</dbReference>
<reference evidence="4" key="1">
    <citation type="journal article" date="2019" name="Nat. Commun.">
        <title>Expansion of phycobilisome linker gene families in mesophilic red algae.</title>
        <authorList>
            <person name="Lee J."/>
            <person name="Kim D."/>
            <person name="Bhattacharya D."/>
            <person name="Yoon H.S."/>
        </authorList>
    </citation>
    <scope>NUCLEOTIDE SEQUENCE [LARGE SCALE GENOMIC DNA]</scope>
    <source>
        <strain evidence="4">CCMP 1328</strain>
    </source>
</reference>
<dbReference type="Proteomes" id="UP000324585">
    <property type="component" value="Unassembled WGS sequence"/>
</dbReference>
<keyword evidence="4" id="KW-1185">Reference proteome</keyword>
<evidence type="ECO:0000313" key="3">
    <source>
        <dbReference type="EMBL" id="KAA8497726.1"/>
    </source>
</evidence>
<feature type="compositionally biased region" description="Basic and acidic residues" evidence="1">
    <location>
        <begin position="1"/>
        <end position="10"/>
    </location>
</feature>
<evidence type="ECO:0000256" key="2">
    <source>
        <dbReference type="SAM" id="Phobius"/>
    </source>
</evidence>
<feature type="compositionally biased region" description="Basic residues" evidence="1">
    <location>
        <begin position="97"/>
        <end position="106"/>
    </location>
</feature>
<feature type="transmembrane region" description="Helical" evidence="2">
    <location>
        <begin position="246"/>
        <end position="268"/>
    </location>
</feature>
<feature type="region of interest" description="Disordered" evidence="1">
    <location>
        <begin position="1"/>
        <end position="34"/>
    </location>
</feature>
<feature type="transmembrane region" description="Helical" evidence="2">
    <location>
        <begin position="280"/>
        <end position="299"/>
    </location>
</feature>
<organism evidence="3 4">
    <name type="scientific">Porphyridium purpureum</name>
    <name type="common">Red alga</name>
    <name type="synonym">Porphyridium cruentum</name>
    <dbReference type="NCBI Taxonomy" id="35688"/>
    <lineage>
        <taxon>Eukaryota</taxon>
        <taxon>Rhodophyta</taxon>
        <taxon>Bangiophyceae</taxon>
        <taxon>Porphyridiales</taxon>
        <taxon>Porphyridiaceae</taxon>
        <taxon>Porphyridium</taxon>
    </lineage>
</organism>